<evidence type="ECO:0000313" key="2">
    <source>
        <dbReference type="Proteomes" id="UP000887540"/>
    </source>
</evidence>
<dbReference type="Proteomes" id="UP000887540">
    <property type="component" value="Unplaced"/>
</dbReference>
<sequence>MLPIDSAHQELQNEYHIIGQNNDENLEHRIASGIGEGAKHAADGITYVRDETGRLVNAAGEKINEAGETIGEAATNMKEDLSRKADTASNYVGQRLENAGREMQGKETFNSASSLSFAASILTVIFVLVLL</sequence>
<keyword evidence="2" id="KW-1185">Reference proteome</keyword>
<name>A0A914DEX9_9BILA</name>
<accession>A0A914DEX9</accession>
<dbReference type="AlphaFoldDB" id="A0A914DEX9"/>
<keyword evidence="1" id="KW-0812">Transmembrane</keyword>
<evidence type="ECO:0000256" key="1">
    <source>
        <dbReference type="SAM" id="Phobius"/>
    </source>
</evidence>
<keyword evidence="1" id="KW-1133">Transmembrane helix</keyword>
<proteinExistence type="predicted"/>
<organism evidence="2 3">
    <name type="scientific">Acrobeloides nanus</name>
    <dbReference type="NCBI Taxonomy" id="290746"/>
    <lineage>
        <taxon>Eukaryota</taxon>
        <taxon>Metazoa</taxon>
        <taxon>Ecdysozoa</taxon>
        <taxon>Nematoda</taxon>
        <taxon>Chromadorea</taxon>
        <taxon>Rhabditida</taxon>
        <taxon>Tylenchina</taxon>
        <taxon>Cephalobomorpha</taxon>
        <taxon>Cephaloboidea</taxon>
        <taxon>Cephalobidae</taxon>
        <taxon>Acrobeloides</taxon>
    </lineage>
</organism>
<feature type="transmembrane region" description="Helical" evidence="1">
    <location>
        <begin position="109"/>
        <end position="130"/>
    </location>
</feature>
<dbReference type="WBParaSite" id="ACRNAN_scaffold2505.g31444.t1">
    <property type="protein sequence ID" value="ACRNAN_scaffold2505.g31444.t1"/>
    <property type="gene ID" value="ACRNAN_scaffold2505.g31444"/>
</dbReference>
<reference evidence="3" key="1">
    <citation type="submission" date="2022-11" db="UniProtKB">
        <authorList>
            <consortium name="WormBaseParasite"/>
        </authorList>
    </citation>
    <scope>IDENTIFICATION</scope>
</reference>
<keyword evidence="1" id="KW-0472">Membrane</keyword>
<evidence type="ECO:0000313" key="3">
    <source>
        <dbReference type="WBParaSite" id="ACRNAN_scaffold2505.g31444.t1"/>
    </source>
</evidence>
<protein>
    <submittedName>
        <fullName evidence="3">Uncharacterized protein</fullName>
    </submittedName>
</protein>